<dbReference type="InterPro" id="IPR043129">
    <property type="entry name" value="ATPase_NBD"/>
</dbReference>
<evidence type="ECO:0000313" key="2">
    <source>
        <dbReference type="EMBL" id="MBP2387483.1"/>
    </source>
</evidence>
<dbReference type="EMBL" id="JAGIOF010000001">
    <property type="protein sequence ID" value="MBP2387483.1"/>
    <property type="molecule type" value="Genomic_DNA"/>
</dbReference>
<name>A0ABS4XGF9_9MICC</name>
<dbReference type="PANTHER" id="PTHR43190">
    <property type="entry name" value="N-ACETYL-D-GLUCOSAMINE KINASE"/>
    <property type="match status" value="1"/>
</dbReference>
<dbReference type="Pfam" id="PF01869">
    <property type="entry name" value="BcrAD_BadFG"/>
    <property type="match status" value="1"/>
</dbReference>
<accession>A0ABS4XGF9</accession>
<feature type="domain" description="ATPase BadF/BadG/BcrA/BcrD type" evidence="1">
    <location>
        <begin position="63"/>
        <end position="263"/>
    </location>
</feature>
<evidence type="ECO:0000259" key="1">
    <source>
        <dbReference type="Pfam" id="PF01869"/>
    </source>
</evidence>
<dbReference type="InterPro" id="IPR052519">
    <property type="entry name" value="Euk-type_GlcNAc_Kinase"/>
</dbReference>
<evidence type="ECO:0000313" key="3">
    <source>
        <dbReference type="Proteomes" id="UP001296993"/>
    </source>
</evidence>
<comment type="caution">
    <text evidence="2">The sequence shown here is derived from an EMBL/GenBank/DDBJ whole genome shotgun (WGS) entry which is preliminary data.</text>
</comment>
<gene>
    <name evidence="2" type="ORF">JOF47_002994</name>
</gene>
<dbReference type="InterPro" id="IPR002731">
    <property type="entry name" value="ATPase_BadF"/>
</dbReference>
<dbReference type="Proteomes" id="UP001296993">
    <property type="component" value="Unassembled WGS sequence"/>
</dbReference>
<sequence length="305" mass="31454">MMTTLSIDAGQSGMRVRLRDADGTSRDCSRPGVRTDSDVITQLAAAIGDISAEPGLVLDAVNVGTSGVDFDPELARRLKSLVPALASAAVRVAHDSISGYLGSAGTELGVTTAVGTGVVTLGVGSGGVHRVDGWGYLMGDCGSGFWIGRAGLEVAMRAYDGRGESTVLLDDLIALFGEPAGAYLRIQSDPDRVRSVASFARVVLDAAEAGDAVAADVAMHAANELYASMDAALRQAGFTIECAPVVCWTGGVVRSQVLAQALGRRFAAQWPNARLLPALGDPLDGSERLGKLPLGHPLLDSISHA</sequence>
<organism evidence="2 3">
    <name type="scientific">Paeniglutamicibacter kerguelensis</name>
    <dbReference type="NCBI Taxonomy" id="254788"/>
    <lineage>
        <taxon>Bacteria</taxon>
        <taxon>Bacillati</taxon>
        <taxon>Actinomycetota</taxon>
        <taxon>Actinomycetes</taxon>
        <taxon>Micrococcales</taxon>
        <taxon>Micrococcaceae</taxon>
        <taxon>Paeniglutamicibacter</taxon>
    </lineage>
</organism>
<keyword evidence="3" id="KW-1185">Reference proteome</keyword>
<dbReference type="PANTHER" id="PTHR43190:SF3">
    <property type="entry name" value="N-ACETYL-D-GLUCOSAMINE KINASE"/>
    <property type="match status" value="1"/>
</dbReference>
<dbReference type="RefSeq" id="WP_209999770.1">
    <property type="nucleotide sequence ID" value="NZ_BAAAJY010000011.1"/>
</dbReference>
<proteinExistence type="predicted"/>
<dbReference type="Gene3D" id="3.30.420.40">
    <property type="match status" value="2"/>
</dbReference>
<dbReference type="SUPFAM" id="SSF53067">
    <property type="entry name" value="Actin-like ATPase domain"/>
    <property type="match status" value="1"/>
</dbReference>
<reference evidence="2 3" key="1">
    <citation type="submission" date="2021-03" db="EMBL/GenBank/DDBJ databases">
        <title>Sequencing the genomes of 1000 actinobacteria strains.</title>
        <authorList>
            <person name="Klenk H.-P."/>
        </authorList>
    </citation>
    <scope>NUCLEOTIDE SEQUENCE [LARGE SCALE GENOMIC DNA]</scope>
    <source>
        <strain evidence="2 3">DSM 15797</strain>
    </source>
</reference>
<protein>
    <submittedName>
        <fullName evidence="2">N-acetylglucosamine kinase-like BadF-type ATPase</fullName>
    </submittedName>
</protein>